<reference evidence="1" key="2">
    <citation type="submission" date="2013-05" db="EMBL/GenBank/DDBJ databases">
        <title>Genomic Architecture and Gene Repertoire of the Mobilome of Extreme Acidophile Acidithiobacillus caldus.</title>
        <authorList>
            <person name="Acuna L.G."/>
            <person name="Covarrubias P.A."/>
            <person name="Cardenas J.P."/>
            <person name="Haristoy J.J."/>
            <person name="Flores R."/>
            <person name="Nunez H."/>
            <person name="Riadi G."/>
            <person name="Shmaryahu A."/>
            <person name="Valdes J."/>
            <person name="Dopson M."/>
            <person name="Rawlings D.E."/>
            <person name="Banfield J."/>
            <person name="Holmes D.S."/>
            <person name="Quatrini R."/>
        </authorList>
    </citation>
    <scope>NUCLEOTIDE SEQUENCE</scope>
    <source>
        <strain evidence="1">ATCC 51756</strain>
        <plasmid evidence="2">megap mpAca1.1</plasmid>
    </source>
</reference>
<geneLocation type="plasmid" evidence="3">
    <name>megaPlasmid mpAca1.1</name>
</geneLocation>
<dbReference type="EMBL" id="CP005986">
    <property type="protein sequence ID" value="AIA54104.1"/>
    <property type="molecule type" value="Genomic_DNA"/>
</dbReference>
<keyword evidence="2" id="KW-0614">Plasmid</keyword>
<dbReference type="EMBL" id="CP005987">
    <property type="protein sequence ID" value="AIA56689.1"/>
    <property type="molecule type" value="Genomic_DNA"/>
</dbReference>
<protein>
    <submittedName>
        <fullName evidence="1">Uncharacterized protein</fullName>
    </submittedName>
</protein>
<dbReference type="HOGENOM" id="CLU_2581685_0_0_6"/>
<evidence type="ECO:0000313" key="1">
    <source>
        <dbReference type="EMBL" id="AIA54104.1"/>
    </source>
</evidence>
<evidence type="ECO:0000313" key="2">
    <source>
        <dbReference type="EMBL" id="AIA56689.1"/>
    </source>
</evidence>
<reference evidence="1 3" key="1">
    <citation type="journal article" date="2009" name="J. Bacteriol.">
        <title>Draft genome sequence of the extremely acidophilic bacterium Acidithiobacillus caldus ATCC 51756 reveals metabolic versatility in the genus Acidithiobacillus.</title>
        <authorList>
            <person name="Valdes J."/>
            <person name="Quatrini R."/>
            <person name="Hallberg K."/>
            <person name="Dopson M."/>
            <person name="Valenzuela P.D."/>
            <person name="Holmes D.S."/>
        </authorList>
    </citation>
    <scope>NUCLEOTIDE SEQUENCE [LARGE SCALE GENOMIC DNA]</scope>
    <source>
        <strain evidence="1">ATCC 51756</strain>
        <strain evidence="3">ATCC 51756 / DSM 8584 / KU</strain>
        <plasmid evidence="2">megap mpAca1.1</plasmid>
        <plasmid evidence="3">megaPlasmid mpAca1.1</plasmid>
    </source>
</reference>
<dbReference type="Proteomes" id="UP000005522">
    <property type="component" value="Chromosome"/>
</dbReference>
<dbReference type="Proteomes" id="UP000005522">
    <property type="component" value="Plasmid megap mpAca1.1"/>
</dbReference>
<dbReference type="KEGG" id="acz:Acaty_c0213"/>
<dbReference type="KEGG" id="acz:Acaty_m0116"/>
<evidence type="ECO:0000313" key="3">
    <source>
        <dbReference type="Proteomes" id="UP000005522"/>
    </source>
</evidence>
<accession>A0A059ZM15</accession>
<organism evidence="1 3">
    <name type="scientific">Acidithiobacillus caldus (strain ATCC 51756 / DSM 8584 / KU)</name>
    <dbReference type="NCBI Taxonomy" id="637389"/>
    <lineage>
        <taxon>Bacteria</taxon>
        <taxon>Pseudomonadati</taxon>
        <taxon>Pseudomonadota</taxon>
        <taxon>Acidithiobacillia</taxon>
        <taxon>Acidithiobacillales</taxon>
        <taxon>Acidithiobacillaceae</taxon>
        <taxon>Acidithiobacillus</taxon>
    </lineage>
</organism>
<sequence length="80" mass="9512">MHWDLWFIPLSNAEPPERKVRRIGAVYVIRLPDLVLPALQHLLETRMRESYLLCLCVSQIFRGCHPRDHAFIQSDWAIWS</sequence>
<name>A0A059ZM15_ACICK</name>
<gene>
    <name evidence="1" type="ORF">Acaty_c0213</name>
    <name evidence="2" type="ORF">Acaty_m0116</name>
</gene>
<geneLocation type="plasmid" evidence="2">
    <name>megap mpAca1.1</name>
</geneLocation>
<dbReference type="AlphaFoldDB" id="A0A059ZM15"/>
<proteinExistence type="predicted"/>